<comment type="caution">
    <text evidence="2">The sequence shown here is derived from an EMBL/GenBank/DDBJ whole genome shotgun (WGS) entry which is preliminary data.</text>
</comment>
<proteinExistence type="predicted"/>
<feature type="region of interest" description="Disordered" evidence="1">
    <location>
        <begin position="1"/>
        <end position="23"/>
    </location>
</feature>
<dbReference type="EMBL" id="BORT01000031">
    <property type="protein sequence ID" value="GIO50355.1"/>
    <property type="molecule type" value="Genomic_DNA"/>
</dbReference>
<organism evidence="2 3">
    <name type="scientific">Paenibacillus azoreducens</name>
    <dbReference type="NCBI Taxonomy" id="116718"/>
    <lineage>
        <taxon>Bacteria</taxon>
        <taxon>Bacillati</taxon>
        <taxon>Bacillota</taxon>
        <taxon>Bacilli</taxon>
        <taxon>Bacillales</taxon>
        <taxon>Paenibacillaceae</taxon>
        <taxon>Paenibacillus</taxon>
    </lineage>
</organism>
<keyword evidence="3" id="KW-1185">Reference proteome</keyword>
<gene>
    <name evidence="2" type="ORF">J34TS1_51200</name>
</gene>
<feature type="compositionally biased region" description="Polar residues" evidence="1">
    <location>
        <begin position="45"/>
        <end position="56"/>
    </location>
</feature>
<evidence type="ECO:0000313" key="2">
    <source>
        <dbReference type="EMBL" id="GIO50355.1"/>
    </source>
</evidence>
<evidence type="ECO:0008006" key="4">
    <source>
        <dbReference type="Google" id="ProtNLM"/>
    </source>
</evidence>
<feature type="region of interest" description="Disordered" evidence="1">
    <location>
        <begin position="40"/>
        <end position="107"/>
    </location>
</feature>
<accession>A0A919YKI5</accession>
<protein>
    <recommendedName>
        <fullName evidence="4">RNA polymerase subunit sigma</fullName>
    </recommendedName>
</protein>
<feature type="compositionally biased region" description="Basic and acidic residues" evidence="1">
    <location>
        <begin position="64"/>
        <end position="73"/>
    </location>
</feature>
<evidence type="ECO:0000256" key="1">
    <source>
        <dbReference type="SAM" id="MobiDB-lite"/>
    </source>
</evidence>
<reference evidence="2 3" key="1">
    <citation type="submission" date="2021-03" db="EMBL/GenBank/DDBJ databases">
        <title>Antimicrobial resistance genes in bacteria isolated from Japanese honey, and their potential for conferring macrolide and lincosamide resistance in the American foulbrood pathogen Paenibacillus larvae.</title>
        <authorList>
            <person name="Okamoto M."/>
            <person name="Kumagai M."/>
            <person name="Kanamori H."/>
            <person name="Takamatsu D."/>
        </authorList>
    </citation>
    <scope>NUCLEOTIDE SEQUENCE [LARGE SCALE GENOMIC DNA]</scope>
    <source>
        <strain evidence="2 3">J34TS1</strain>
    </source>
</reference>
<evidence type="ECO:0000313" key="3">
    <source>
        <dbReference type="Proteomes" id="UP000682811"/>
    </source>
</evidence>
<dbReference type="AlphaFoldDB" id="A0A919YKI5"/>
<name>A0A919YKI5_9BACL</name>
<dbReference type="Proteomes" id="UP000682811">
    <property type="component" value="Unassembled WGS sequence"/>
</dbReference>
<sequence length="107" mass="11922">MSVSMKSVEMQIAIPRTTEAGKIQTDVHHRTAQEQQFLAGEQLKETQNLRQRSTGVDETANAAVRDEGKDKGNSPKHGSSPQKSKQEKGDHQDAEHPYKGHRFDVSL</sequence>
<feature type="compositionally biased region" description="Basic and acidic residues" evidence="1">
    <location>
        <begin position="84"/>
        <end position="107"/>
    </location>
</feature>